<dbReference type="InterPro" id="IPR029063">
    <property type="entry name" value="SAM-dependent_MTases_sf"/>
</dbReference>
<keyword evidence="3" id="KW-0949">S-adenosyl-L-methionine</keyword>
<comment type="caution">
    <text evidence="5">The sequence shown here is derived from an EMBL/GenBank/DDBJ whole genome shotgun (WGS) entry which is preliminary data.</text>
</comment>
<proteinExistence type="predicted"/>
<dbReference type="Gene3D" id="3.40.50.150">
    <property type="entry name" value="Vaccinia Virus protein VP39"/>
    <property type="match status" value="1"/>
</dbReference>
<sequence>MPHPFSGRVGELYDRLTDLIRDTYDDNFHYGYWPDPADRGSLAQATEQMTDQLIARLDARPGDTVLDVGGGTGQPALRLARRTGADVVGVNVSRHQLDIANAKARAEGLHEKVRFDFADAMDLPYPDASFDGVWALESMLHMPDRPRVLREAARVLRPGGRLVIADIALRAAVEDEASRIAVERFCAIVSARSLERIDTYPRAVVEAGLELLEITDVSAHTFPTLLEMLDCYRSAHAAHVAVIGEEALAERVETFESIVAVPQFGYVLLTARKPSATP</sequence>
<dbReference type="InterPro" id="IPR013216">
    <property type="entry name" value="Methyltransf_11"/>
</dbReference>
<dbReference type="RefSeq" id="WP_190130929.1">
    <property type="nucleotide sequence ID" value="NZ_BNBD01000008.1"/>
</dbReference>
<dbReference type="GO" id="GO:0032259">
    <property type="term" value="P:methylation"/>
    <property type="evidence" value="ECO:0007669"/>
    <property type="project" value="UniProtKB-KW"/>
</dbReference>
<dbReference type="CDD" id="cd02440">
    <property type="entry name" value="AdoMet_MTases"/>
    <property type="match status" value="1"/>
</dbReference>
<protein>
    <submittedName>
        <fullName evidence="5">Methyltransferase type 11</fullName>
    </submittedName>
</protein>
<evidence type="ECO:0000259" key="4">
    <source>
        <dbReference type="SMART" id="SM00828"/>
    </source>
</evidence>
<dbReference type="SUPFAM" id="SSF53335">
    <property type="entry name" value="S-adenosyl-L-methionine-dependent methyltransferases"/>
    <property type="match status" value="1"/>
</dbReference>
<dbReference type="InterPro" id="IPR020803">
    <property type="entry name" value="MeTfrase_dom"/>
</dbReference>
<dbReference type="GO" id="GO:0008757">
    <property type="term" value="F:S-adenosylmethionine-dependent methyltransferase activity"/>
    <property type="evidence" value="ECO:0007669"/>
    <property type="project" value="InterPro"/>
</dbReference>
<evidence type="ECO:0000313" key="6">
    <source>
        <dbReference type="Proteomes" id="UP000638313"/>
    </source>
</evidence>
<keyword evidence="2" id="KW-0808">Transferase</keyword>
<evidence type="ECO:0000256" key="2">
    <source>
        <dbReference type="ARBA" id="ARBA00022679"/>
    </source>
</evidence>
<evidence type="ECO:0000256" key="3">
    <source>
        <dbReference type="ARBA" id="ARBA00022691"/>
    </source>
</evidence>
<keyword evidence="6" id="KW-1185">Reference proteome</keyword>
<dbReference type="PANTHER" id="PTHR44068:SF11">
    <property type="entry name" value="GERANYL DIPHOSPHATE 2-C-METHYLTRANSFERASE"/>
    <property type="match status" value="1"/>
</dbReference>
<organism evidence="5 6">
    <name type="scientific">Streptomyces mashuensis</name>
    <dbReference type="NCBI Taxonomy" id="33904"/>
    <lineage>
        <taxon>Bacteria</taxon>
        <taxon>Bacillati</taxon>
        <taxon>Actinomycetota</taxon>
        <taxon>Actinomycetes</taxon>
        <taxon>Kitasatosporales</taxon>
        <taxon>Streptomycetaceae</taxon>
        <taxon>Streptomyces</taxon>
    </lineage>
</organism>
<dbReference type="PANTHER" id="PTHR44068">
    <property type="entry name" value="ZGC:194242"/>
    <property type="match status" value="1"/>
</dbReference>
<gene>
    <name evidence="5" type="ORF">GCM10010218_38950</name>
</gene>
<name>A0A919B495_9ACTN</name>
<dbReference type="AlphaFoldDB" id="A0A919B495"/>
<evidence type="ECO:0000256" key="1">
    <source>
        <dbReference type="ARBA" id="ARBA00022603"/>
    </source>
</evidence>
<dbReference type="SMART" id="SM00828">
    <property type="entry name" value="PKS_MT"/>
    <property type="match status" value="1"/>
</dbReference>
<dbReference type="InterPro" id="IPR050447">
    <property type="entry name" value="Erg6_SMT_methyltransf"/>
</dbReference>
<dbReference type="EMBL" id="BNBD01000008">
    <property type="protein sequence ID" value="GHF53935.1"/>
    <property type="molecule type" value="Genomic_DNA"/>
</dbReference>
<dbReference type="Pfam" id="PF08241">
    <property type="entry name" value="Methyltransf_11"/>
    <property type="match status" value="1"/>
</dbReference>
<feature type="domain" description="Polyketide synthase-like methyltransferase" evidence="4">
    <location>
        <begin position="20"/>
        <end position="278"/>
    </location>
</feature>
<accession>A0A919B495</accession>
<reference evidence="5" key="1">
    <citation type="journal article" date="2014" name="Int. J. Syst. Evol. Microbiol.">
        <title>Complete genome sequence of Corynebacterium casei LMG S-19264T (=DSM 44701T), isolated from a smear-ripened cheese.</title>
        <authorList>
            <consortium name="US DOE Joint Genome Institute (JGI-PGF)"/>
            <person name="Walter F."/>
            <person name="Albersmeier A."/>
            <person name="Kalinowski J."/>
            <person name="Ruckert C."/>
        </authorList>
    </citation>
    <scope>NUCLEOTIDE SEQUENCE</scope>
    <source>
        <strain evidence="5">JCM 4059</strain>
    </source>
</reference>
<reference evidence="5" key="2">
    <citation type="submission" date="2020-09" db="EMBL/GenBank/DDBJ databases">
        <authorList>
            <person name="Sun Q."/>
            <person name="Ohkuma M."/>
        </authorList>
    </citation>
    <scope>NUCLEOTIDE SEQUENCE</scope>
    <source>
        <strain evidence="5">JCM 4059</strain>
    </source>
</reference>
<evidence type="ECO:0000313" key="5">
    <source>
        <dbReference type="EMBL" id="GHF53935.1"/>
    </source>
</evidence>
<dbReference type="Proteomes" id="UP000638313">
    <property type="component" value="Unassembled WGS sequence"/>
</dbReference>
<keyword evidence="1 5" id="KW-0489">Methyltransferase</keyword>